<evidence type="ECO:0000313" key="3">
    <source>
        <dbReference type="Proteomes" id="UP000053201"/>
    </source>
</evidence>
<feature type="compositionally biased region" description="Basic and acidic residues" evidence="1">
    <location>
        <begin position="383"/>
        <end position="393"/>
    </location>
</feature>
<dbReference type="RefSeq" id="XP_016607047.1">
    <property type="nucleotide sequence ID" value="XM_016754164.1"/>
</dbReference>
<dbReference type="OrthoDB" id="5531344at2759"/>
<accession>A0A0L0HCY6</accession>
<evidence type="ECO:0008006" key="4">
    <source>
        <dbReference type="Google" id="ProtNLM"/>
    </source>
</evidence>
<dbReference type="AlphaFoldDB" id="A0A0L0HCY6"/>
<dbReference type="GeneID" id="27689297"/>
<dbReference type="STRING" id="645134.A0A0L0HCY6"/>
<dbReference type="VEuPathDB" id="FungiDB:SPPG_05957"/>
<feature type="region of interest" description="Disordered" evidence="1">
    <location>
        <begin position="321"/>
        <end position="393"/>
    </location>
</feature>
<feature type="region of interest" description="Disordered" evidence="1">
    <location>
        <begin position="213"/>
        <end position="238"/>
    </location>
</feature>
<organism evidence="2 3">
    <name type="scientific">Spizellomyces punctatus (strain DAOM BR117)</name>
    <dbReference type="NCBI Taxonomy" id="645134"/>
    <lineage>
        <taxon>Eukaryota</taxon>
        <taxon>Fungi</taxon>
        <taxon>Fungi incertae sedis</taxon>
        <taxon>Chytridiomycota</taxon>
        <taxon>Chytridiomycota incertae sedis</taxon>
        <taxon>Chytridiomycetes</taxon>
        <taxon>Spizellomycetales</taxon>
        <taxon>Spizellomycetaceae</taxon>
        <taxon>Spizellomyces</taxon>
    </lineage>
</organism>
<evidence type="ECO:0000313" key="2">
    <source>
        <dbReference type="EMBL" id="KNC99007.1"/>
    </source>
</evidence>
<protein>
    <recommendedName>
        <fullName evidence="4">MAP3K12-binding inhibitory protein 1</fullName>
    </recommendedName>
</protein>
<reference evidence="2 3" key="1">
    <citation type="submission" date="2009-08" db="EMBL/GenBank/DDBJ databases">
        <title>The Genome Sequence of Spizellomyces punctatus strain DAOM BR117.</title>
        <authorList>
            <consortium name="The Broad Institute Genome Sequencing Platform"/>
            <person name="Russ C."/>
            <person name="Cuomo C."/>
            <person name="Shea T."/>
            <person name="Young S.K."/>
            <person name="Zeng Q."/>
            <person name="Koehrsen M."/>
            <person name="Haas B."/>
            <person name="Borodovsky M."/>
            <person name="Guigo R."/>
            <person name="Alvarado L."/>
            <person name="Berlin A."/>
            <person name="Bochicchio J."/>
            <person name="Borenstein D."/>
            <person name="Chapman S."/>
            <person name="Chen Z."/>
            <person name="Engels R."/>
            <person name="Freedman E."/>
            <person name="Gellesch M."/>
            <person name="Goldberg J."/>
            <person name="Griggs A."/>
            <person name="Gujja S."/>
            <person name="Heiman D."/>
            <person name="Hepburn T."/>
            <person name="Howarth C."/>
            <person name="Jen D."/>
            <person name="Larson L."/>
            <person name="Lewis B."/>
            <person name="Mehta T."/>
            <person name="Park D."/>
            <person name="Pearson M."/>
            <person name="Roberts A."/>
            <person name="Saif S."/>
            <person name="Shenoy N."/>
            <person name="Sisk P."/>
            <person name="Stolte C."/>
            <person name="Sykes S."/>
            <person name="Thomson T."/>
            <person name="Walk T."/>
            <person name="White J."/>
            <person name="Yandava C."/>
            <person name="Burger G."/>
            <person name="Gray M.W."/>
            <person name="Holland P.W.H."/>
            <person name="King N."/>
            <person name="Lang F.B.F."/>
            <person name="Roger A.J."/>
            <person name="Ruiz-Trillo I."/>
            <person name="Lander E."/>
            <person name="Nusbaum C."/>
        </authorList>
    </citation>
    <scope>NUCLEOTIDE SEQUENCE [LARGE SCALE GENOMIC DNA]</scope>
    <source>
        <strain evidence="2 3">DAOM BR117</strain>
    </source>
</reference>
<feature type="compositionally biased region" description="Basic and acidic residues" evidence="1">
    <location>
        <begin position="219"/>
        <end position="238"/>
    </location>
</feature>
<keyword evidence="3" id="KW-1185">Reference proteome</keyword>
<feature type="compositionally biased region" description="Low complexity" evidence="1">
    <location>
        <begin position="331"/>
        <end position="344"/>
    </location>
</feature>
<sequence>MNSHSDSTPQIDNAEAPPIVQNIHVPASSTPNVASCETATDAVLGAIRDFLGSVGLVIAPSQGAALQVDQRPRHVAPPDALCAFLTTIKTNAVLSAFLELSTRASQPVEHPLNIEKVNGLPMKRKQAAELLDLEERDAKAARLDPELVQIRADKAEMDKRIQNFIETKRAQINASNRKEFLRPKASEEGTCARVDAAQLNRTVQMKLDVVHNLSGPLERSTHRDPAGKRPAKYEDTSSRPLDGIEERIKNVQEHLNVEFVSRTPLDAYQRIKALEDRLQQLEADYPAWAAFFFNQPNRQSHPVLQMPPPLTVVTRTATGDLHASVVPPLPTSSRGRTSRSTAGAKGSTRTVQGAGTRSSSGPLDGNRNAGVGEEDGQGTSGVEKADMESIERRIRALKETLMQRQRQTES</sequence>
<dbReference type="Proteomes" id="UP000053201">
    <property type="component" value="Unassembled WGS sequence"/>
</dbReference>
<dbReference type="eggNOG" id="ENOG502R8QG">
    <property type="taxonomic scope" value="Eukaryota"/>
</dbReference>
<proteinExistence type="predicted"/>
<dbReference type="InParanoid" id="A0A0L0HCY6"/>
<evidence type="ECO:0000256" key="1">
    <source>
        <dbReference type="SAM" id="MobiDB-lite"/>
    </source>
</evidence>
<gene>
    <name evidence="2" type="ORF">SPPG_05957</name>
</gene>
<name>A0A0L0HCY6_SPIPD</name>
<dbReference type="EMBL" id="KQ257459">
    <property type="protein sequence ID" value="KNC99007.1"/>
    <property type="molecule type" value="Genomic_DNA"/>
</dbReference>
<feature type="compositionally biased region" description="Polar residues" evidence="1">
    <location>
        <begin position="347"/>
        <end position="361"/>
    </location>
</feature>